<name>A0A1Y2HCM4_9FUNG</name>
<evidence type="ECO:0000313" key="4">
    <source>
        <dbReference type="Proteomes" id="UP000193411"/>
    </source>
</evidence>
<keyword evidence="2" id="KW-1133">Transmembrane helix</keyword>
<protein>
    <submittedName>
        <fullName evidence="3">Uncharacterized protein</fullName>
    </submittedName>
</protein>
<feature type="compositionally biased region" description="Low complexity" evidence="1">
    <location>
        <begin position="306"/>
        <end position="319"/>
    </location>
</feature>
<feature type="region of interest" description="Disordered" evidence="1">
    <location>
        <begin position="513"/>
        <end position="544"/>
    </location>
</feature>
<feature type="transmembrane region" description="Helical" evidence="2">
    <location>
        <begin position="7"/>
        <end position="33"/>
    </location>
</feature>
<feature type="compositionally biased region" description="Pro residues" evidence="1">
    <location>
        <begin position="279"/>
        <end position="305"/>
    </location>
</feature>
<keyword evidence="2" id="KW-0812">Transmembrane</keyword>
<keyword evidence="4" id="KW-1185">Reference proteome</keyword>
<evidence type="ECO:0000256" key="2">
    <source>
        <dbReference type="SAM" id="Phobius"/>
    </source>
</evidence>
<accession>A0A1Y2HCM4</accession>
<sequence>MSYLTRFSIWVFGSPFFLYECTCVLLLAVHYVIVIQYSLHALRFAYNLFAAARLVYLIHHTMRCHAKDSAELKRVLEEHEALVAAVESAKKCGSKAGKGARAGGPKGAGKAFSKAPFGDAPVHVCPQCAATPPTADTHVFRGPFGTEWQVPTSILPPPAVDSTAGSAFTSSQGLSPALRHSRNSASLAFSSAASAATASSPPPLPMTLSRLARSFVTCIWICVCLYLNIRVDPSLKQHIIPSLASSFHLWTTQPPSTAKSPPAQPTHKPATPASQVSTPPTPAVPLTPVPTAVPVPAAAPQPAPARRPQGIAAPRPAARSLGLSKRNKLATLARTLAGRSPPSVVPPNGPHALSPPAVALARPAIGDGQVDRLADPVVASTDPEAVKAAASAEDLDALEIASLPVFDTSRVASTGAEAVAGPEAKVFPPFPFAADSMPAADALVACAQRDALEIESLPVFDTSAAALTLAQQKPVDGRVANLDDRPMRSPFSCAFAGLELAETPASELAAPIGGAEDEDEHDGGSDSGVDDVTDDEEGDTTGVDARVTGQGAEAFGKRMAMPDSPLEPWTTCTMMPDVLGDASQAANEDEEEGFCLEQLVLDLSDPEVAAAAFIYALHAEG</sequence>
<keyword evidence="2" id="KW-0472">Membrane</keyword>
<proteinExistence type="predicted"/>
<evidence type="ECO:0000256" key="1">
    <source>
        <dbReference type="SAM" id="MobiDB-lite"/>
    </source>
</evidence>
<dbReference type="AlphaFoldDB" id="A0A1Y2HCM4"/>
<feature type="compositionally biased region" description="Acidic residues" evidence="1">
    <location>
        <begin position="528"/>
        <end position="539"/>
    </location>
</feature>
<dbReference type="EMBL" id="MCFL01000056">
    <property type="protein sequence ID" value="ORZ31671.1"/>
    <property type="molecule type" value="Genomic_DNA"/>
</dbReference>
<gene>
    <name evidence="3" type="ORF">BCR44DRAFT_25981</name>
</gene>
<reference evidence="3 4" key="1">
    <citation type="submission" date="2016-07" db="EMBL/GenBank/DDBJ databases">
        <title>Pervasive Adenine N6-methylation of Active Genes in Fungi.</title>
        <authorList>
            <consortium name="DOE Joint Genome Institute"/>
            <person name="Mondo S.J."/>
            <person name="Dannebaum R.O."/>
            <person name="Kuo R.C."/>
            <person name="Labutti K."/>
            <person name="Haridas S."/>
            <person name="Kuo A."/>
            <person name="Salamov A."/>
            <person name="Ahrendt S.R."/>
            <person name="Lipzen A."/>
            <person name="Sullivan W."/>
            <person name="Andreopoulos W.B."/>
            <person name="Clum A."/>
            <person name="Lindquist E."/>
            <person name="Daum C."/>
            <person name="Ramamoorthy G.K."/>
            <person name="Gryganskyi A."/>
            <person name="Culley D."/>
            <person name="Magnuson J.K."/>
            <person name="James T.Y."/>
            <person name="O'Malley M.A."/>
            <person name="Stajich J.E."/>
            <person name="Spatafora J.W."/>
            <person name="Visel A."/>
            <person name="Grigoriev I.V."/>
        </authorList>
    </citation>
    <scope>NUCLEOTIDE SEQUENCE [LARGE SCALE GENOMIC DNA]</scope>
    <source>
        <strain evidence="3 4">PL171</strain>
    </source>
</reference>
<organism evidence="3 4">
    <name type="scientific">Catenaria anguillulae PL171</name>
    <dbReference type="NCBI Taxonomy" id="765915"/>
    <lineage>
        <taxon>Eukaryota</taxon>
        <taxon>Fungi</taxon>
        <taxon>Fungi incertae sedis</taxon>
        <taxon>Blastocladiomycota</taxon>
        <taxon>Blastocladiomycetes</taxon>
        <taxon>Blastocladiales</taxon>
        <taxon>Catenariaceae</taxon>
        <taxon>Catenaria</taxon>
    </lineage>
</organism>
<dbReference type="Proteomes" id="UP000193411">
    <property type="component" value="Unassembled WGS sequence"/>
</dbReference>
<feature type="region of interest" description="Disordered" evidence="1">
    <location>
        <begin position="253"/>
        <end position="320"/>
    </location>
</feature>
<evidence type="ECO:0000313" key="3">
    <source>
        <dbReference type="EMBL" id="ORZ31671.1"/>
    </source>
</evidence>
<comment type="caution">
    <text evidence="3">The sequence shown here is derived from an EMBL/GenBank/DDBJ whole genome shotgun (WGS) entry which is preliminary data.</text>
</comment>